<proteinExistence type="inferred from homology"/>
<evidence type="ECO:0000256" key="2">
    <source>
        <dbReference type="ARBA" id="ARBA00009082"/>
    </source>
</evidence>
<dbReference type="AlphaFoldDB" id="A0A1B6KPA4"/>
<dbReference type="GO" id="GO:0060271">
    <property type="term" value="P:cilium assembly"/>
    <property type="evidence" value="ECO:0007669"/>
    <property type="project" value="TreeGrafter"/>
</dbReference>
<keyword evidence="7" id="KW-0969">Cilium</keyword>
<comment type="function">
    <text evidence="11">Transmembrane component of the tectonic-like complex, a complex localized at the transition zone of primary cilia and acting as a barrier that prevents diffusion of transmembrane proteins between the cilia and plasma membranes. Required for ciliogenesis and sonic hedgehog/SHH signaling.</text>
</comment>
<sequence length="304" mass="34456">MVVYNVFSHCVSYKYKAYFCSKATLILIIISVLSVLFPVIFTYRSHGFWLRTDTYQEQPQVYFKYDYLLIADTTSQGNLIICSNLPRHAELSTSLSACPFVKAQEDDSNRDGYNDVLHFSANVVLPSDLSLHGITLLLFFDYKLTSYCRVQMEAVAVVQHSSPLAGAGLVVVADLSLVQRQPLSPRHTHIQYNTSTGQSANPFNLPRLLSQYALRNVSARLTNQYAIWQTGPVAGEPFVVDATIVYAEATVRYKPSPWQQLRLGWAQFLPILIISVLIFRAIKSFIFTNQLVHTYCDKPWQSVH</sequence>
<dbReference type="GO" id="GO:0035869">
    <property type="term" value="C:ciliary transition zone"/>
    <property type="evidence" value="ECO:0007669"/>
    <property type="project" value="TreeGrafter"/>
</dbReference>
<dbReference type="PANTHER" id="PTHR14605:SF1">
    <property type="entry name" value="TRANSMEMBRANE PROTEIN 231"/>
    <property type="match status" value="1"/>
</dbReference>
<evidence type="ECO:0000256" key="9">
    <source>
        <dbReference type="ARBA" id="ARBA00023180"/>
    </source>
</evidence>
<name>A0A1B6KPA4_9HEMI</name>
<keyword evidence="9" id="KW-0325">Glycoprotein</keyword>
<evidence type="ECO:0000256" key="5">
    <source>
        <dbReference type="ARBA" id="ARBA00022692"/>
    </source>
</evidence>
<reference evidence="13" key="1">
    <citation type="submission" date="2015-11" db="EMBL/GenBank/DDBJ databases">
        <title>De novo transcriptome assembly of four potential Pierce s Disease insect vectors from Arizona vineyards.</title>
        <authorList>
            <person name="Tassone E.E."/>
        </authorList>
    </citation>
    <scope>NUCLEOTIDE SEQUENCE</scope>
</reference>
<dbReference type="GO" id="GO:0032880">
    <property type="term" value="P:regulation of protein localization"/>
    <property type="evidence" value="ECO:0007669"/>
    <property type="project" value="TreeGrafter"/>
</dbReference>
<keyword evidence="5 12" id="KW-0812">Transmembrane</keyword>
<dbReference type="InterPro" id="IPR019306">
    <property type="entry name" value="TMEM231"/>
</dbReference>
<evidence type="ECO:0000256" key="11">
    <source>
        <dbReference type="ARBA" id="ARBA00024803"/>
    </source>
</evidence>
<evidence type="ECO:0000313" key="13">
    <source>
        <dbReference type="EMBL" id="JAT13044.1"/>
    </source>
</evidence>
<dbReference type="GO" id="GO:0060170">
    <property type="term" value="C:ciliary membrane"/>
    <property type="evidence" value="ECO:0007669"/>
    <property type="project" value="UniProtKB-SubCell"/>
</dbReference>
<evidence type="ECO:0000256" key="10">
    <source>
        <dbReference type="ARBA" id="ARBA00023273"/>
    </source>
</evidence>
<evidence type="ECO:0000256" key="8">
    <source>
        <dbReference type="ARBA" id="ARBA00023136"/>
    </source>
</evidence>
<keyword evidence="10" id="KW-0966">Cell projection</keyword>
<accession>A0A1B6KPA4</accession>
<evidence type="ECO:0000256" key="6">
    <source>
        <dbReference type="ARBA" id="ARBA00022989"/>
    </source>
</evidence>
<dbReference type="PANTHER" id="PTHR14605">
    <property type="entry name" value="CHST5 PROTEIN"/>
    <property type="match status" value="1"/>
</dbReference>
<dbReference type="Pfam" id="PF10149">
    <property type="entry name" value="TM231"/>
    <property type="match status" value="1"/>
</dbReference>
<keyword evidence="4" id="KW-1003">Cell membrane</keyword>
<evidence type="ECO:0000256" key="12">
    <source>
        <dbReference type="SAM" id="Phobius"/>
    </source>
</evidence>
<organism evidence="13">
    <name type="scientific">Graphocephala atropunctata</name>
    <dbReference type="NCBI Taxonomy" id="36148"/>
    <lineage>
        <taxon>Eukaryota</taxon>
        <taxon>Metazoa</taxon>
        <taxon>Ecdysozoa</taxon>
        <taxon>Arthropoda</taxon>
        <taxon>Hexapoda</taxon>
        <taxon>Insecta</taxon>
        <taxon>Pterygota</taxon>
        <taxon>Neoptera</taxon>
        <taxon>Paraneoptera</taxon>
        <taxon>Hemiptera</taxon>
        <taxon>Auchenorrhyncha</taxon>
        <taxon>Membracoidea</taxon>
        <taxon>Cicadellidae</taxon>
        <taxon>Cicadellinae</taxon>
        <taxon>Cicadellini</taxon>
        <taxon>Graphocephala</taxon>
    </lineage>
</organism>
<keyword evidence="8 12" id="KW-0472">Membrane</keyword>
<keyword evidence="6 12" id="KW-1133">Transmembrane helix</keyword>
<evidence type="ECO:0000256" key="3">
    <source>
        <dbReference type="ARBA" id="ARBA00015087"/>
    </source>
</evidence>
<feature type="transmembrane region" description="Helical" evidence="12">
    <location>
        <begin position="263"/>
        <end position="282"/>
    </location>
</feature>
<comment type="similarity">
    <text evidence="2">Belongs to the TMEM231 family.</text>
</comment>
<comment type="subcellular location">
    <subcellularLocation>
        <location evidence="1">Cell projection</location>
        <location evidence="1">Cilium membrane</location>
        <topology evidence="1">Multi-pass membrane protein</topology>
    </subcellularLocation>
</comment>
<feature type="transmembrane region" description="Helical" evidence="12">
    <location>
        <begin position="23"/>
        <end position="43"/>
    </location>
</feature>
<dbReference type="EMBL" id="GEBQ01026933">
    <property type="protein sequence ID" value="JAT13044.1"/>
    <property type="molecule type" value="Transcribed_RNA"/>
</dbReference>
<evidence type="ECO:0000256" key="7">
    <source>
        <dbReference type="ARBA" id="ARBA00023069"/>
    </source>
</evidence>
<evidence type="ECO:0000256" key="1">
    <source>
        <dbReference type="ARBA" id="ARBA00004272"/>
    </source>
</evidence>
<gene>
    <name evidence="13" type="ORF">g.54748</name>
</gene>
<evidence type="ECO:0000256" key="4">
    <source>
        <dbReference type="ARBA" id="ARBA00022475"/>
    </source>
</evidence>
<protein>
    <recommendedName>
        <fullName evidence="3">Transmembrane protein 231</fullName>
    </recommendedName>
</protein>